<sequence>MSTQHIEPSHARHSAPQPRCGENAARRMARALALFADATRNDDPDRPQTGPDDADALRGTAALGDLAWFGSATAAIDDQAAVDRLGELALEDAGAGDLFRTVFHAYFHVELPASASLRTVGTLMMGPRLPDGAAMSVDWSVETRDGIDDVRVEALLFGRDAR</sequence>
<evidence type="ECO:0008006" key="4">
    <source>
        <dbReference type="Google" id="ProtNLM"/>
    </source>
</evidence>
<proteinExistence type="predicted"/>
<evidence type="ECO:0000256" key="1">
    <source>
        <dbReference type="SAM" id="MobiDB-lite"/>
    </source>
</evidence>
<dbReference type="EMBL" id="JAFEJS010000015">
    <property type="protein sequence ID" value="MBT1173811.1"/>
    <property type="molecule type" value="Genomic_DNA"/>
</dbReference>
<comment type="caution">
    <text evidence="2">The sequence shown here is derived from an EMBL/GenBank/DDBJ whole genome shotgun (WGS) entry which is preliminary data.</text>
</comment>
<protein>
    <recommendedName>
        <fullName evidence="4">SnoaL-like domain-containing protein</fullName>
    </recommendedName>
</protein>
<feature type="region of interest" description="Disordered" evidence="1">
    <location>
        <begin position="1"/>
        <end position="23"/>
    </location>
</feature>
<accession>A0ABS5US33</accession>
<keyword evidence="3" id="KW-1185">Reference proteome</keyword>
<name>A0ABS5US33_9BIFI</name>
<dbReference type="Proteomes" id="UP000773064">
    <property type="component" value="Unassembled WGS sequence"/>
</dbReference>
<dbReference type="RefSeq" id="WP_214359044.1">
    <property type="nucleotide sequence ID" value="NZ_JAFEJS010000015.1"/>
</dbReference>
<evidence type="ECO:0000313" key="3">
    <source>
        <dbReference type="Proteomes" id="UP000773064"/>
    </source>
</evidence>
<evidence type="ECO:0000313" key="2">
    <source>
        <dbReference type="EMBL" id="MBT1173811.1"/>
    </source>
</evidence>
<feature type="region of interest" description="Disordered" evidence="1">
    <location>
        <begin position="36"/>
        <end position="55"/>
    </location>
</feature>
<gene>
    <name evidence="2" type="ORF">JS528_10795</name>
</gene>
<reference evidence="2 3" key="1">
    <citation type="journal article" date="2021" name="Environ. Microbiol.">
        <title>Genetic insights into the dark matter of the mammalian gut microbiota through targeted genome reconstruction.</title>
        <authorList>
            <person name="Lugli G.A."/>
            <person name="Alessandri G."/>
            <person name="Milani C."/>
            <person name="Viappiani A."/>
            <person name="Fontana F."/>
            <person name="Tarracchini C."/>
            <person name="Mancabelli L."/>
            <person name="Argentini C."/>
            <person name="Ruiz L."/>
            <person name="Margolles A."/>
            <person name="van Sinderen D."/>
            <person name="Turroni F."/>
            <person name="Ventura M."/>
        </authorList>
    </citation>
    <scope>NUCLEOTIDE SEQUENCE [LARGE SCALE GENOMIC DNA]</scope>
    <source>
        <strain evidence="2 3">MA2</strain>
    </source>
</reference>
<organism evidence="2 3">
    <name type="scientific">Bifidobacterium santillanense</name>
    <dbReference type="NCBI Taxonomy" id="2809028"/>
    <lineage>
        <taxon>Bacteria</taxon>
        <taxon>Bacillati</taxon>
        <taxon>Actinomycetota</taxon>
        <taxon>Actinomycetes</taxon>
        <taxon>Bifidobacteriales</taxon>
        <taxon>Bifidobacteriaceae</taxon>
        <taxon>Bifidobacterium</taxon>
    </lineage>
</organism>